<evidence type="ECO:0000313" key="2">
    <source>
        <dbReference type="EMBL" id="PWL52452.1"/>
    </source>
</evidence>
<dbReference type="Proteomes" id="UP000246114">
    <property type="component" value="Unassembled WGS sequence"/>
</dbReference>
<proteinExistence type="predicted"/>
<sequence>MLHSDQGQQFASWEFVMFCKEQGITQRMSRAGCPYDNTPMERFYNTFKSCFYYRFTFENVEMLDKMTKEYINWYNYVRPHSYNNYLKPMEARFT</sequence>
<dbReference type="InterPro" id="IPR001584">
    <property type="entry name" value="Integrase_cat-core"/>
</dbReference>
<comment type="caution">
    <text evidence="2">The sequence shown here is derived from an EMBL/GenBank/DDBJ whole genome shotgun (WGS) entry which is preliminary data.</text>
</comment>
<gene>
    <name evidence="2" type="ORF">DBY38_11000</name>
</gene>
<dbReference type="PROSITE" id="PS50994">
    <property type="entry name" value="INTEGRASE"/>
    <property type="match status" value="1"/>
</dbReference>
<dbReference type="AlphaFoldDB" id="A0A316M1K3"/>
<dbReference type="InterPro" id="IPR050900">
    <property type="entry name" value="Transposase_IS3/IS150/IS904"/>
</dbReference>
<dbReference type="GO" id="GO:0015074">
    <property type="term" value="P:DNA integration"/>
    <property type="evidence" value="ECO:0007669"/>
    <property type="project" value="InterPro"/>
</dbReference>
<evidence type="ECO:0000259" key="1">
    <source>
        <dbReference type="PROSITE" id="PS50994"/>
    </source>
</evidence>
<evidence type="ECO:0000313" key="3">
    <source>
        <dbReference type="Proteomes" id="UP000246114"/>
    </source>
</evidence>
<accession>A0A316M1K3</accession>
<dbReference type="PANTHER" id="PTHR46889">
    <property type="entry name" value="TRANSPOSASE INSF FOR INSERTION SEQUENCE IS3B-RELATED"/>
    <property type="match status" value="1"/>
</dbReference>
<dbReference type="PANTHER" id="PTHR46889:SF4">
    <property type="entry name" value="TRANSPOSASE INSO FOR INSERTION SEQUENCE ELEMENT IS911B-RELATED"/>
    <property type="match status" value="1"/>
</dbReference>
<dbReference type="Gene3D" id="3.30.420.10">
    <property type="entry name" value="Ribonuclease H-like superfamily/Ribonuclease H"/>
    <property type="match status" value="1"/>
</dbReference>
<organism evidence="2 3">
    <name type="scientific">Clostridium cadaveris</name>
    <dbReference type="NCBI Taxonomy" id="1529"/>
    <lineage>
        <taxon>Bacteria</taxon>
        <taxon>Bacillati</taxon>
        <taxon>Bacillota</taxon>
        <taxon>Clostridia</taxon>
        <taxon>Eubacteriales</taxon>
        <taxon>Clostridiaceae</taxon>
        <taxon>Clostridium</taxon>
    </lineage>
</organism>
<name>A0A316M1K3_9CLOT</name>
<dbReference type="InterPro" id="IPR012337">
    <property type="entry name" value="RNaseH-like_sf"/>
</dbReference>
<dbReference type="EMBL" id="QAMZ01000049">
    <property type="protein sequence ID" value="PWL52452.1"/>
    <property type="molecule type" value="Genomic_DNA"/>
</dbReference>
<dbReference type="SUPFAM" id="SSF53098">
    <property type="entry name" value="Ribonuclease H-like"/>
    <property type="match status" value="1"/>
</dbReference>
<protein>
    <recommendedName>
        <fullName evidence="1">Integrase catalytic domain-containing protein</fullName>
    </recommendedName>
</protein>
<reference evidence="2 3" key="1">
    <citation type="submission" date="2018-03" db="EMBL/GenBank/DDBJ databases">
        <title>The uncultured portion of the human microbiome is neutrally assembled.</title>
        <authorList>
            <person name="Jeraldo P."/>
            <person name="Boardman L."/>
            <person name="White B.A."/>
            <person name="Nelson H."/>
            <person name="Goldenfeld N."/>
            <person name="Chia N."/>
        </authorList>
    </citation>
    <scope>NUCLEOTIDE SEQUENCE [LARGE SCALE GENOMIC DNA]</scope>
    <source>
        <strain evidence="2">CIM:MAG 903</strain>
    </source>
</reference>
<feature type="domain" description="Integrase catalytic" evidence="1">
    <location>
        <begin position="1"/>
        <end position="94"/>
    </location>
</feature>
<dbReference type="Pfam" id="PF13683">
    <property type="entry name" value="rve_3"/>
    <property type="match status" value="1"/>
</dbReference>
<dbReference type="GO" id="GO:0003676">
    <property type="term" value="F:nucleic acid binding"/>
    <property type="evidence" value="ECO:0007669"/>
    <property type="project" value="InterPro"/>
</dbReference>
<dbReference type="InterPro" id="IPR036397">
    <property type="entry name" value="RNaseH_sf"/>
</dbReference>